<dbReference type="Proteomes" id="UP000541636">
    <property type="component" value="Unassembled WGS sequence"/>
</dbReference>
<sequence length="211" mass="23306">MHDDALQRHLLELFARHDIELEPDEEGWLLSLDGWPAIRATWHDEGRLDIDVALSEEGRIEESLAGEGDGEAGLNDALARFESGVLPVLLAACWYVTDERTLGLARWELGLREWDVFLGRWMVRGALASADIPDGVAPAIQAAVEREALSPGQHVLRLFHAHDDASTSHSEALLDNAPWAAGTQALAACEWPADRDAYRAHQVIVLDVCDY</sequence>
<comment type="caution">
    <text evidence="1">The sequence shown here is derived from an EMBL/GenBank/DDBJ whole genome shotgun (WGS) entry which is preliminary data.</text>
</comment>
<dbReference type="AlphaFoldDB" id="A0A846ZLE8"/>
<gene>
    <name evidence="1" type="ORF">HF690_09245</name>
</gene>
<keyword evidence="2" id="KW-1185">Reference proteome</keyword>
<organism evidence="1 2">
    <name type="scientific">Oleiagrimonas citrea</name>
    <dbReference type="NCBI Taxonomy" id="1665687"/>
    <lineage>
        <taxon>Bacteria</taxon>
        <taxon>Pseudomonadati</taxon>
        <taxon>Pseudomonadota</taxon>
        <taxon>Gammaproteobacteria</taxon>
        <taxon>Lysobacterales</taxon>
        <taxon>Rhodanobacteraceae</taxon>
        <taxon>Oleiagrimonas</taxon>
    </lineage>
</organism>
<dbReference type="EMBL" id="JAAZQD010000003">
    <property type="protein sequence ID" value="NKZ39135.1"/>
    <property type="molecule type" value="Genomic_DNA"/>
</dbReference>
<evidence type="ECO:0000313" key="1">
    <source>
        <dbReference type="EMBL" id="NKZ39135.1"/>
    </source>
</evidence>
<protein>
    <submittedName>
        <fullName evidence="1">Uncharacterized protein</fullName>
    </submittedName>
</protein>
<dbReference type="Pfam" id="PF19875">
    <property type="entry name" value="DUF6348"/>
    <property type="match status" value="1"/>
</dbReference>
<proteinExistence type="predicted"/>
<dbReference type="InterPro" id="IPR045929">
    <property type="entry name" value="DUF6348"/>
</dbReference>
<evidence type="ECO:0000313" key="2">
    <source>
        <dbReference type="Proteomes" id="UP000541636"/>
    </source>
</evidence>
<reference evidence="1 2" key="1">
    <citation type="journal article" date="2017" name="Int. J. Syst. Evol. Microbiol.">
        <title>Oleiagrimonas citrea sp. nov., a marine bacterium isolated from tidal flat sediment and emended description of the genus Oleiagrimonas Fang et al. 2015 and Oleiagrimonas soli.</title>
        <authorList>
            <person name="Yang S.H."/>
            <person name="Seo H.S."/>
            <person name="Seong C.N."/>
            <person name="Kwon K.K."/>
        </authorList>
    </citation>
    <scope>NUCLEOTIDE SEQUENCE [LARGE SCALE GENOMIC DNA]</scope>
    <source>
        <strain evidence="1 2">MEBiC09124</strain>
    </source>
</reference>
<accession>A0A846ZLE8</accession>
<name>A0A846ZLE8_9GAMM</name>
<dbReference type="RefSeq" id="WP_168609228.1">
    <property type="nucleotide sequence ID" value="NZ_JAAZQD010000003.1"/>
</dbReference>